<comment type="subcellular location">
    <subcellularLocation>
        <location evidence="1">Membrane</location>
        <topology evidence="1">Multi-pass membrane protein</topology>
    </subcellularLocation>
</comment>
<keyword evidence="9" id="KW-0732">Signal</keyword>
<dbReference type="GO" id="GO:0005251">
    <property type="term" value="F:delayed rectifier potassium channel activity"/>
    <property type="evidence" value="ECO:0007669"/>
    <property type="project" value="TreeGrafter"/>
</dbReference>
<evidence type="ECO:0000313" key="12">
    <source>
        <dbReference type="Proteomes" id="UP001249851"/>
    </source>
</evidence>
<sequence length="606" mass="68736">MHSVFVQFALSLIIGLESLIVDSRFSRRDFSQRRFQRHESEVRPRRHSRSVSELPCINRTNCRYIAAMVNFPPYVMNSSGVTQRGFLYKQIIHHVETACLALQSVDDPPTCCVEPLFVNTSDEMIQLIKDKEVDLAFPFQAEAEEKLKNISYATLIRAYVAKGSSLIVNTKECQAESREQLMTSITSQWPILACIILLSGISGVIIWLLEHRTNKSQFSNSFTAGSPEGFWWAVVSLTTVGYGDKTPRTFLGRMYGVIWILVGAVMLSLFTALFTNAMQGALDGTRCQDMNSKDVGVWIMNSEIQRVAVEEFDANIVKFDSIAEMQMNISSGAIGRVLVDQNTAFHFLADSRLKRNRQIRLIKNIDYPMDYFMVHVDRTSDPGAAKTSEEEMHEMFMTDNGNDTDFHEEEVDEEEPGGDPRTELALCGPMLKELSQDIVGASKQSAMEQVIRAPVQTASLTNEMEGLFSTESAMTSVMLVCLFGFLSSSVLLGILWEIFSKWRPSILSRRKLKGSPILRRQSDKGNLIPLNKKFSMMQKFLEMEERLRDFTADLQKMKEEFAGTIANGDMFRGQHRQTSEDMASPEKRRSFFDLLNGKRKYPETDI</sequence>
<dbReference type="PANTHER" id="PTHR11537">
    <property type="entry name" value="VOLTAGE-GATED POTASSIUM CHANNEL"/>
    <property type="match status" value="1"/>
</dbReference>
<dbReference type="AlphaFoldDB" id="A0AAD9R848"/>
<dbReference type="PANTHER" id="PTHR11537:SF252">
    <property type="entry name" value="POTASSIUM VOLTAGE-GATED CHANNEL PROTEIN SHAW"/>
    <property type="match status" value="1"/>
</dbReference>
<accession>A0AAD9R848</accession>
<dbReference type="InterPro" id="IPR028325">
    <property type="entry name" value="VG_K_chnl"/>
</dbReference>
<keyword evidence="12" id="KW-1185">Reference proteome</keyword>
<keyword evidence="4 8" id="KW-1133">Transmembrane helix</keyword>
<evidence type="ECO:0000256" key="6">
    <source>
        <dbReference type="ARBA" id="ARBA00023136"/>
    </source>
</evidence>
<evidence type="ECO:0000313" key="11">
    <source>
        <dbReference type="EMBL" id="KAK2574598.1"/>
    </source>
</evidence>
<keyword evidence="7 11" id="KW-0407">Ion channel</keyword>
<reference evidence="11" key="2">
    <citation type="journal article" date="2023" name="Science">
        <title>Genomic signatures of disease resistance in endangered staghorn corals.</title>
        <authorList>
            <person name="Vollmer S.V."/>
            <person name="Selwyn J.D."/>
            <person name="Despard B.A."/>
            <person name="Roesel C.L."/>
        </authorList>
    </citation>
    <scope>NUCLEOTIDE SEQUENCE</scope>
    <source>
        <strain evidence="11">K2</strain>
    </source>
</reference>
<keyword evidence="6 8" id="KW-0472">Membrane</keyword>
<feature type="transmembrane region" description="Helical" evidence="8">
    <location>
        <begin position="254"/>
        <end position="274"/>
    </location>
</feature>
<dbReference type="GO" id="GO:0001508">
    <property type="term" value="P:action potential"/>
    <property type="evidence" value="ECO:0007669"/>
    <property type="project" value="TreeGrafter"/>
</dbReference>
<dbReference type="Proteomes" id="UP001249851">
    <property type="component" value="Unassembled WGS sequence"/>
</dbReference>
<evidence type="ECO:0000256" key="4">
    <source>
        <dbReference type="ARBA" id="ARBA00022989"/>
    </source>
</evidence>
<evidence type="ECO:0000256" key="1">
    <source>
        <dbReference type="ARBA" id="ARBA00004141"/>
    </source>
</evidence>
<keyword evidence="5" id="KW-0406">Ion transport</keyword>
<keyword evidence="3 8" id="KW-0812">Transmembrane</keyword>
<dbReference type="GO" id="GO:0008076">
    <property type="term" value="C:voltage-gated potassium channel complex"/>
    <property type="evidence" value="ECO:0007669"/>
    <property type="project" value="InterPro"/>
</dbReference>
<feature type="chain" id="PRO_5042072841" evidence="9">
    <location>
        <begin position="19"/>
        <end position="606"/>
    </location>
</feature>
<protein>
    <submittedName>
        <fullName evidence="11">Potassium channel protein YugO</fullName>
    </submittedName>
</protein>
<feature type="domain" description="Potassium channel" evidence="10">
    <location>
        <begin position="202"/>
        <end position="279"/>
    </location>
</feature>
<dbReference type="Gene3D" id="1.10.287.70">
    <property type="match status" value="1"/>
</dbReference>
<dbReference type="PRINTS" id="PR00169">
    <property type="entry name" value="KCHANNEL"/>
</dbReference>
<evidence type="ECO:0000256" key="5">
    <source>
        <dbReference type="ARBA" id="ARBA00023065"/>
    </source>
</evidence>
<evidence type="ECO:0000256" key="8">
    <source>
        <dbReference type="SAM" id="Phobius"/>
    </source>
</evidence>
<evidence type="ECO:0000256" key="7">
    <source>
        <dbReference type="ARBA" id="ARBA00023303"/>
    </source>
</evidence>
<feature type="transmembrane region" description="Helical" evidence="8">
    <location>
        <begin position="189"/>
        <end position="209"/>
    </location>
</feature>
<evidence type="ECO:0000256" key="9">
    <source>
        <dbReference type="SAM" id="SignalP"/>
    </source>
</evidence>
<dbReference type="EMBL" id="JARQWQ010000001">
    <property type="protein sequence ID" value="KAK2574598.1"/>
    <property type="molecule type" value="Genomic_DNA"/>
</dbReference>
<feature type="signal peptide" evidence="9">
    <location>
        <begin position="1"/>
        <end position="18"/>
    </location>
</feature>
<dbReference type="InterPro" id="IPR013099">
    <property type="entry name" value="K_chnl_dom"/>
</dbReference>
<evidence type="ECO:0000259" key="10">
    <source>
        <dbReference type="Pfam" id="PF07885"/>
    </source>
</evidence>
<feature type="transmembrane region" description="Helical" evidence="8">
    <location>
        <begin position="477"/>
        <end position="499"/>
    </location>
</feature>
<keyword evidence="2" id="KW-0813">Transport</keyword>
<name>A0AAD9R848_ACRCE</name>
<proteinExistence type="predicted"/>
<gene>
    <name evidence="11" type="ORF">P5673_000788</name>
</gene>
<comment type="caution">
    <text evidence="11">The sequence shown here is derived from an EMBL/GenBank/DDBJ whole genome shotgun (WGS) entry which is preliminary data.</text>
</comment>
<evidence type="ECO:0000256" key="2">
    <source>
        <dbReference type="ARBA" id="ARBA00022448"/>
    </source>
</evidence>
<dbReference type="Pfam" id="PF07885">
    <property type="entry name" value="Ion_trans_2"/>
    <property type="match status" value="1"/>
</dbReference>
<reference evidence="11" key="1">
    <citation type="journal article" date="2023" name="G3 (Bethesda)">
        <title>Whole genome assembly and annotation of the endangered Caribbean coral Acropora cervicornis.</title>
        <authorList>
            <person name="Selwyn J.D."/>
            <person name="Vollmer S.V."/>
        </authorList>
    </citation>
    <scope>NUCLEOTIDE SEQUENCE</scope>
    <source>
        <strain evidence="11">K2</strain>
    </source>
</reference>
<organism evidence="11 12">
    <name type="scientific">Acropora cervicornis</name>
    <name type="common">Staghorn coral</name>
    <dbReference type="NCBI Taxonomy" id="6130"/>
    <lineage>
        <taxon>Eukaryota</taxon>
        <taxon>Metazoa</taxon>
        <taxon>Cnidaria</taxon>
        <taxon>Anthozoa</taxon>
        <taxon>Hexacorallia</taxon>
        <taxon>Scleractinia</taxon>
        <taxon>Astrocoeniina</taxon>
        <taxon>Acroporidae</taxon>
        <taxon>Acropora</taxon>
    </lineage>
</organism>
<evidence type="ECO:0000256" key="3">
    <source>
        <dbReference type="ARBA" id="ARBA00022692"/>
    </source>
</evidence>
<dbReference type="SUPFAM" id="SSF81324">
    <property type="entry name" value="Voltage-gated potassium channels"/>
    <property type="match status" value="1"/>
</dbReference>